<organism evidence="1 2">
    <name type="scientific">Lentinula edodes</name>
    <name type="common">Shiitake mushroom</name>
    <name type="synonym">Lentinus edodes</name>
    <dbReference type="NCBI Taxonomy" id="5353"/>
    <lineage>
        <taxon>Eukaryota</taxon>
        <taxon>Fungi</taxon>
        <taxon>Dikarya</taxon>
        <taxon>Basidiomycota</taxon>
        <taxon>Agaricomycotina</taxon>
        <taxon>Agaricomycetes</taxon>
        <taxon>Agaricomycetidae</taxon>
        <taxon>Agaricales</taxon>
        <taxon>Marasmiineae</taxon>
        <taxon>Omphalotaceae</taxon>
        <taxon>Lentinula</taxon>
    </lineage>
</organism>
<sequence length="125" mass="14341">MSTLKPKANNRELRCSRKKEIKRRSTTFLTLWVYTELPLKEFTANTTIVDVVTMDEVKGPSSIIRESRGSAKWIFTRLVSAYRRCVCEGWRKSGICQSICNNMDTERSVDSSRRAVVRIHGLILG</sequence>
<protein>
    <submittedName>
        <fullName evidence="1">Uncharacterized protein</fullName>
    </submittedName>
</protein>
<keyword evidence="2" id="KW-1185">Reference proteome</keyword>
<dbReference type="EMBL" id="BDGU01000015">
    <property type="protein sequence ID" value="GAV99518.1"/>
    <property type="molecule type" value="Genomic_DNA"/>
</dbReference>
<accession>A0A1Q3DXQ4</accession>
<dbReference type="Proteomes" id="UP000188533">
    <property type="component" value="Unassembled WGS sequence"/>
</dbReference>
<gene>
    <name evidence="1" type="ORF">LENED_000980</name>
</gene>
<reference evidence="1 2" key="1">
    <citation type="submission" date="2016-08" db="EMBL/GenBank/DDBJ databases">
        <authorList>
            <consortium name="Lentinula edodes genome sequencing consortium"/>
            <person name="Sakamoto Y."/>
            <person name="Nakade K."/>
            <person name="Sato S."/>
            <person name="Yoshida Y."/>
            <person name="Miyazaki K."/>
            <person name="Natsume S."/>
            <person name="Konno N."/>
        </authorList>
    </citation>
    <scope>NUCLEOTIDE SEQUENCE [LARGE SCALE GENOMIC DNA]</scope>
    <source>
        <strain evidence="1 2">NBRC 111202</strain>
    </source>
</reference>
<reference evidence="1 2" key="2">
    <citation type="submission" date="2017-02" db="EMBL/GenBank/DDBJ databases">
        <title>A genome survey and senescence transcriptome analysis in Lentinula edodes.</title>
        <authorList>
            <person name="Sakamoto Y."/>
            <person name="Nakade K."/>
            <person name="Sato S."/>
            <person name="Yoshida Y."/>
            <person name="Miyazaki K."/>
            <person name="Natsume S."/>
            <person name="Konno N."/>
        </authorList>
    </citation>
    <scope>NUCLEOTIDE SEQUENCE [LARGE SCALE GENOMIC DNA]</scope>
    <source>
        <strain evidence="1 2">NBRC 111202</strain>
    </source>
</reference>
<name>A0A1Q3DXQ4_LENED</name>
<evidence type="ECO:0000313" key="1">
    <source>
        <dbReference type="EMBL" id="GAV99518.1"/>
    </source>
</evidence>
<comment type="caution">
    <text evidence="1">The sequence shown here is derived from an EMBL/GenBank/DDBJ whole genome shotgun (WGS) entry which is preliminary data.</text>
</comment>
<dbReference type="AlphaFoldDB" id="A0A1Q3DXQ4"/>
<proteinExistence type="predicted"/>
<evidence type="ECO:0000313" key="2">
    <source>
        <dbReference type="Proteomes" id="UP000188533"/>
    </source>
</evidence>